<dbReference type="Gramene" id="rna-gnl|WGS:JABURB|Cocit.L4517.1">
    <property type="protein sequence ID" value="cds-KAF7846343.1"/>
    <property type="gene ID" value="gene-BT93_L4517"/>
</dbReference>
<evidence type="ECO:0000256" key="2">
    <source>
        <dbReference type="ARBA" id="ARBA00022801"/>
    </source>
</evidence>
<evidence type="ECO:0000256" key="3">
    <source>
        <dbReference type="ARBA" id="ARBA00022839"/>
    </source>
</evidence>
<dbReference type="InterPro" id="IPR036397">
    <property type="entry name" value="RNaseH_sf"/>
</dbReference>
<dbReference type="InterPro" id="IPR013520">
    <property type="entry name" value="Ribonucl_H"/>
</dbReference>
<dbReference type="AlphaFoldDB" id="A0A8T0CFY9"/>
<reference evidence="6" key="1">
    <citation type="submission" date="2020-05" db="EMBL/GenBank/DDBJ databases">
        <title>WGS assembly of Corymbia citriodora subspecies variegata.</title>
        <authorList>
            <person name="Barry K."/>
            <person name="Hundley H."/>
            <person name="Shu S."/>
            <person name="Jenkins J."/>
            <person name="Grimwood J."/>
            <person name="Baten A."/>
        </authorList>
    </citation>
    <scope>NUCLEOTIDE SEQUENCE</scope>
    <source>
        <strain evidence="6">CV2-018</strain>
    </source>
</reference>
<dbReference type="EMBL" id="MU093623">
    <property type="protein sequence ID" value="KAF7846343.1"/>
    <property type="molecule type" value="Genomic_DNA"/>
</dbReference>
<keyword evidence="1" id="KW-0540">Nuclease</keyword>
<evidence type="ECO:0000256" key="1">
    <source>
        <dbReference type="ARBA" id="ARBA00022722"/>
    </source>
</evidence>
<name>A0A8T0CFY9_CORYI</name>
<keyword evidence="3" id="KW-0269">Exonuclease</keyword>
<dbReference type="InterPro" id="IPR034922">
    <property type="entry name" value="REX1-like_exo"/>
</dbReference>
<protein>
    <recommendedName>
        <fullName evidence="5">Exonuclease domain-containing protein</fullName>
    </recommendedName>
</protein>
<evidence type="ECO:0000259" key="5">
    <source>
        <dbReference type="SMART" id="SM00479"/>
    </source>
</evidence>
<dbReference type="OrthoDB" id="1937042at2759"/>
<comment type="caution">
    <text evidence="6">The sequence shown here is derived from an EMBL/GenBank/DDBJ whole genome shotgun (WGS) entry which is preliminary data.</text>
</comment>
<dbReference type="InterPro" id="IPR012337">
    <property type="entry name" value="RNaseH-like_sf"/>
</dbReference>
<accession>A0A8T0CFY9</accession>
<gene>
    <name evidence="6" type="ORF">BT93_L4517</name>
</gene>
<dbReference type="GO" id="GO:0004527">
    <property type="term" value="F:exonuclease activity"/>
    <property type="evidence" value="ECO:0007669"/>
    <property type="project" value="UniProtKB-KW"/>
</dbReference>
<keyword evidence="7" id="KW-1185">Reference proteome</keyword>
<evidence type="ECO:0000313" key="6">
    <source>
        <dbReference type="EMBL" id="KAF7846343.1"/>
    </source>
</evidence>
<dbReference type="SMART" id="SM00479">
    <property type="entry name" value="EXOIII"/>
    <property type="match status" value="1"/>
</dbReference>
<evidence type="ECO:0000256" key="4">
    <source>
        <dbReference type="SAM" id="MobiDB-lite"/>
    </source>
</evidence>
<feature type="compositionally biased region" description="Polar residues" evidence="4">
    <location>
        <begin position="36"/>
        <end position="52"/>
    </location>
</feature>
<sequence>MFSTVGLFKGIACPDGTGCTLLNCLFDHAVVADGKSSSTKAATRLQPRSISPPSKRRKLSTGTSVPNAVQTAALVSSTDRTLHTRGTFLPPEQPTAHTKSTSDALHDVANSSASLITKTKTTDNVESTTATLTSPVEPPVVSRRVASNISSRVPPAHQPELPKKPEILTPRTVTHQPVPFARRDKCLKVIHTTLTAANEKLAKSFPKKPEMRLSLQQLILQARNDEEFVAMNTTNPDAYTSGMAAKLAIYKGMTPIKWVVFIESNWHVSPPKSTNTIQKPRPSTGLTPRKEVAFLSHIRTPLAGLEQFGYTLTPPTQTQINEAVSTVKALANWEVCDRCSTRFQVYPGRNEQGELASSGICRYHWARSTFKKATAEDIYPCCGLPTHRDGCVAAKSHVFKTTDKGRLAAILQFATTPEQPDNKPRQPVAFDCEMVYTTMGMELCRVTAISWPDKKSLLDVLVRPYGEILDFNTRFSGITADLYNNAPNYDPSSSSDHGTLRKVSSPEAARRLMFDLLTPSTPLIGHAIDNDLNTCRMIHPFIIDTVILYPHPKGLPIRYKLRDLAARYLQRDIQISGAHGHDSLEDSEATGDLVLVKISEEWRNIRAEGWTWEGDVLTEPRAGRPGVPIEQI</sequence>
<feature type="compositionally biased region" description="Polar residues" evidence="4">
    <location>
        <begin position="60"/>
        <end position="79"/>
    </location>
</feature>
<organism evidence="6 7">
    <name type="scientific">Corymbia citriodora subsp. variegata</name>
    <dbReference type="NCBI Taxonomy" id="360336"/>
    <lineage>
        <taxon>Eukaryota</taxon>
        <taxon>Viridiplantae</taxon>
        <taxon>Streptophyta</taxon>
        <taxon>Embryophyta</taxon>
        <taxon>Tracheophyta</taxon>
        <taxon>Spermatophyta</taxon>
        <taxon>Magnoliopsida</taxon>
        <taxon>eudicotyledons</taxon>
        <taxon>Gunneridae</taxon>
        <taxon>Pentapetalae</taxon>
        <taxon>rosids</taxon>
        <taxon>malvids</taxon>
        <taxon>Myrtales</taxon>
        <taxon>Myrtaceae</taxon>
        <taxon>Myrtoideae</taxon>
        <taxon>Eucalypteae</taxon>
        <taxon>Corymbia</taxon>
    </lineage>
</organism>
<dbReference type="SUPFAM" id="SSF53098">
    <property type="entry name" value="Ribonuclease H-like"/>
    <property type="match status" value="1"/>
</dbReference>
<dbReference type="CDD" id="cd06145">
    <property type="entry name" value="REX1_like"/>
    <property type="match status" value="1"/>
</dbReference>
<proteinExistence type="predicted"/>
<dbReference type="InterPro" id="IPR047021">
    <property type="entry name" value="REXO1/3/4-like"/>
</dbReference>
<feature type="region of interest" description="Disordered" evidence="4">
    <location>
        <begin position="36"/>
        <end position="103"/>
    </location>
</feature>
<feature type="domain" description="Exonuclease" evidence="5">
    <location>
        <begin position="426"/>
        <end position="603"/>
    </location>
</feature>
<dbReference type="PANTHER" id="PTHR12801">
    <property type="entry name" value="RNA EXONUCLEASE REXO1 / RECO3 FAMILY MEMBER-RELATED"/>
    <property type="match status" value="1"/>
</dbReference>
<dbReference type="PANTHER" id="PTHR12801:SF112">
    <property type="entry name" value="RNA EXONUCLEASE 3"/>
    <property type="match status" value="1"/>
</dbReference>
<dbReference type="GO" id="GO:0005634">
    <property type="term" value="C:nucleus"/>
    <property type="evidence" value="ECO:0007669"/>
    <property type="project" value="TreeGrafter"/>
</dbReference>
<keyword evidence="2" id="KW-0378">Hydrolase</keyword>
<evidence type="ECO:0000313" key="7">
    <source>
        <dbReference type="Proteomes" id="UP000806378"/>
    </source>
</evidence>
<dbReference type="GO" id="GO:0003676">
    <property type="term" value="F:nucleic acid binding"/>
    <property type="evidence" value="ECO:0007669"/>
    <property type="project" value="InterPro"/>
</dbReference>
<dbReference type="Proteomes" id="UP000806378">
    <property type="component" value="Unassembled WGS sequence"/>
</dbReference>
<dbReference type="Gene3D" id="3.30.420.10">
    <property type="entry name" value="Ribonuclease H-like superfamily/Ribonuclease H"/>
    <property type="match status" value="1"/>
</dbReference>